<dbReference type="PANTHER" id="PTHR46065">
    <property type="entry name" value="E3 UBIQUITIN-PROTEIN LIGASE MARCH 2/3 FAMILY MEMBER"/>
    <property type="match status" value="1"/>
</dbReference>
<dbReference type="AlphaFoldDB" id="A0A182KA92"/>
<name>A0A182KA92_9DIPT</name>
<proteinExistence type="predicted"/>
<evidence type="ECO:0000256" key="4">
    <source>
        <dbReference type="ARBA" id="ARBA00022723"/>
    </source>
</evidence>
<dbReference type="InterPro" id="IPR011016">
    <property type="entry name" value="Znf_RING-CH"/>
</dbReference>
<dbReference type="EnsemblMetazoa" id="ACHR007679-RA">
    <property type="protein sequence ID" value="ACHR007679-PA"/>
    <property type="gene ID" value="ACHR007679"/>
</dbReference>
<evidence type="ECO:0000256" key="7">
    <source>
        <dbReference type="ARBA" id="ARBA00022833"/>
    </source>
</evidence>
<keyword evidence="8 11" id="KW-1133">Transmembrane helix</keyword>
<evidence type="ECO:0000256" key="1">
    <source>
        <dbReference type="ARBA" id="ARBA00004141"/>
    </source>
</evidence>
<sequence length="202" mass="23195">MNRKLSEDDIRKSSDSSDIDRDRDQRSLSGICFGQSRGSSIDSVVCRICQSSSDELSMISPCLCKGSMKYVHLECLELWLNRSGLTRCELCLHNFQTHETLRYGCFESVLVWYRNPDNRNLLMSDLLIYSILSFVCFMLTLVCMLVLRFQHSEHDPFGEELAKVAVICFLSLVVGMQFSNSKIYNLTYKFGGDLPETFDYLV</sequence>
<feature type="region of interest" description="Disordered" evidence="10">
    <location>
        <begin position="1"/>
        <end position="23"/>
    </location>
</feature>
<evidence type="ECO:0000256" key="9">
    <source>
        <dbReference type="ARBA" id="ARBA00023136"/>
    </source>
</evidence>
<evidence type="ECO:0000256" key="11">
    <source>
        <dbReference type="SAM" id="Phobius"/>
    </source>
</evidence>
<dbReference type="Gene3D" id="3.30.40.10">
    <property type="entry name" value="Zinc/RING finger domain, C3HC4 (zinc finger)"/>
    <property type="match status" value="1"/>
</dbReference>
<keyword evidence="7" id="KW-0862">Zinc</keyword>
<feature type="domain" description="RING-CH-type" evidence="12">
    <location>
        <begin position="38"/>
        <end position="98"/>
    </location>
</feature>
<dbReference type="InterPro" id="IPR013083">
    <property type="entry name" value="Znf_RING/FYVE/PHD"/>
</dbReference>
<dbReference type="PROSITE" id="PS51292">
    <property type="entry name" value="ZF_RING_CH"/>
    <property type="match status" value="1"/>
</dbReference>
<organism evidence="13 14">
    <name type="scientific">Anopheles christyi</name>
    <dbReference type="NCBI Taxonomy" id="43041"/>
    <lineage>
        <taxon>Eukaryota</taxon>
        <taxon>Metazoa</taxon>
        <taxon>Ecdysozoa</taxon>
        <taxon>Arthropoda</taxon>
        <taxon>Hexapoda</taxon>
        <taxon>Insecta</taxon>
        <taxon>Pterygota</taxon>
        <taxon>Neoptera</taxon>
        <taxon>Endopterygota</taxon>
        <taxon>Diptera</taxon>
        <taxon>Nematocera</taxon>
        <taxon>Culicoidea</taxon>
        <taxon>Culicidae</taxon>
        <taxon>Anophelinae</taxon>
        <taxon>Anopheles</taxon>
    </lineage>
</organism>
<evidence type="ECO:0000256" key="8">
    <source>
        <dbReference type="ARBA" id="ARBA00022989"/>
    </source>
</evidence>
<keyword evidence="14" id="KW-1185">Reference proteome</keyword>
<feature type="transmembrane region" description="Helical" evidence="11">
    <location>
        <begin position="161"/>
        <end position="179"/>
    </location>
</feature>
<evidence type="ECO:0000256" key="6">
    <source>
        <dbReference type="ARBA" id="ARBA00022786"/>
    </source>
</evidence>
<keyword evidence="5" id="KW-0863">Zinc-finger</keyword>
<dbReference type="STRING" id="43041.A0A182KA92"/>
<dbReference type="VEuPathDB" id="VectorBase:ACHR007679"/>
<evidence type="ECO:0000313" key="14">
    <source>
        <dbReference type="Proteomes" id="UP000075881"/>
    </source>
</evidence>
<reference evidence="14" key="1">
    <citation type="submission" date="2013-03" db="EMBL/GenBank/DDBJ databases">
        <title>The Genome Sequence of Anopheles christyi ACHKN1017.</title>
        <authorList>
            <consortium name="The Broad Institute Genomics Platform"/>
            <person name="Neafsey D.E."/>
            <person name="Besansky N."/>
            <person name="Walker B."/>
            <person name="Young S.K."/>
            <person name="Zeng Q."/>
            <person name="Gargeya S."/>
            <person name="Fitzgerald M."/>
            <person name="Haas B."/>
            <person name="Abouelleil A."/>
            <person name="Allen A.W."/>
            <person name="Alvarado L."/>
            <person name="Arachchi H.M."/>
            <person name="Berlin A.M."/>
            <person name="Chapman S.B."/>
            <person name="Gainer-Dewar J."/>
            <person name="Goldberg J."/>
            <person name="Griggs A."/>
            <person name="Gujja S."/>
            <person name="Hansen M."/>
            <person name="Howarth C."/>
            <person name="Imamovic A."/>
            <person name="Ireland A."/>
            <person name="Larimer J."/>
            <person name="McCowan C."/>
            <person name="Murphy C."/>
            <person name="Pearson M."/>
            <person name="Poon T.W."/>
            <person name="Priest M."/>
            <person name="Roberts A."/>
            <person name="Saif S."/>
            <person name="Shea T."/>
            <person name="Sisk P."/>
            <person name="Sykes S."/>
            <person name="Wortman J."/>
            <person name="Nusbaum C."/>
            <person name="Birren B."/>
        </authorList>
    </citation>
    <scope>NUCLEOTIDE SEQUENCE [LARGE SCALE GENOMIC DNA]</scope>
    <source>
        <strain evidence="14">ACHKN1017</strain>
    </source>
</reference>
<keyword evidence="2" id="KW-0808">Transferase</keyword>
<keyword evidence="9 11" id="KW-0472">Membrane</keyword>
<evidence type="ECO:0000256" key="2">
    <source>
        <dbReference type="ARBA" id="ARBA00022679"/>
    </source>
</evidence>
<protein>
    <recommendedName>
        <fullName evidence="12">RING-CH-type domain-containing protein</fullName>
    </recommendedName>
</protein>
<dbReference type="GO" id="GO:0016020">
    <property type="term" value="C:membrane"/>
    <property type="evidence" value="ECO:0007669"/>
    <property type="project" value="UniProtKB-SubCell"/>
</dbReference>
<evidence type="ECO:0000259" key="12">
    <source>
        <dbReference type="PROSITE" id="PS51292"/>
    </source>
</evidence>
<keyword evidence="3 11" id="KW-0812">Transmembrane</keyword>
<evidence type="ECO:0000256" key="3">
    <source>
        <dbReference type="ARBA" id="ARBA00022692"/>
    </source>
</evidence>
<comment type="subcellular location">
    <subcellularLocation>
        <location evidence="1">Membrane</location>
        <topology evidence="1">Multi-pass membrane protein</topology>
    </subcellularLocation>
</comment>
<dbReference type="Proteomes" id="UP000075881">
    <property type="component" value="Unassembled WGS sequence"/>
</dbReference>
<evidence type="ECO:0000256" key="5">
    <source>
        <dbReference type="ARBA" id="ARBA00022771"/>
    </source>
</evidence>
<dbReference type="SMART" id="SM00744">
    <property type="entry name" value="RINGv"/>
    <property type="match status" value="1"/>
</dbReference>
<dbReference type="SUPFAM" id="SSF57850">
    <property type="entry name" value="RING/U-box"/>
    <property type="match status" value="1"/>
</dbReference>
<evidence type="ECO:0000313" key="13">
    <source>
        <dbReference type="EnsemblMetazoa" id="ACHR007679-PA"/>
    </source>
</evidence>
<feature type="transmembrane region" description="Helical" evidence="11">
    <location>
        <begin position="126"/>
        <end position="149"/>
    </location>
</feature>
<accession>A0A182KA92</accession>
<dbReference type="PANTHER" id="PTHR46065:SF3">
    <property type="entry name" value="FI20425P1"/>
    <property type="match status" value="1"/>
</dbReference>
<dbReference type="GO" id="GO:0008270">
    <property type="term" value="F:zinc ion binding"/>
    <property type="evidence" value="ECO:0007669"/>
    <property type="project" value="UniProtKB-KW"/>
</dbReference>
<reference evidence="13" key="2">
    <citation type="submission" date="2020-05" db="UniProtKB">
        <authorList>
            <consortium name="EnsemblMetazoa"/>
        </authorList>
    </citation>
    <scope>IDENTIFICATION</scope>
    <source>
        <strain evidence="13">ACHKN1017</strain>
    </source>
</reference>
<keyword evidence="4" id="KW-0479">Metal-binding</keyword>
<keyword evidence="6" id="KW-0833">Ubl conjugation pathway</keyword>
<dbReference type="GO" id="GO:0004842">
    <property type="term" value="F:ubiquitin-protein transferase activity"/>
    <property type="evidence" value="ECO:0007669"/>
    <property type="project" value="TreeGrafter"/>
</dbReference>
<evidence type="ECO:0000256" key="10">
    <source>
        <dbReference type="SAM" id="MobiDB-lite"/>
    </source>
</evidence>
<dbReference type="GO" id="GO:0016567">
    <property type="term" value="P:protein ubiquitination"/>
    <property type="evidence" value="ECO:0007669"/>
    <property type="project" value="TreeGrafter"/>
</dbReference>
<dbReference type="Pfam" id="PF12906">
    <property type="entry name" value="RINGv"/>
    <property type="match status" value="1"/>
</dbReference>